<accession>A0A7C3PJS4</accession>
<evidence type="ECO:0000313" key="2">
    <source>
        <dbReference type="EMBL" id="HFN01635.1"/>
    </source>
</evidence>
<dbReference type="EMBL" id="DSRU01000429">
    <property type="protein sequence ID" value="HFN01635.1"/>
    <property type="molecule type" value="Genomic_DNA"/>
</dbReference>
<sequence>MLLNSFAKRTLRGLAIATALCASVVPAVSLAQGGSGLVIFSGVERENILDYHLDFGGRRGQYDRYRLRVPQRKVKLAVNQINISYPDYYKGTFDPKNVEVFIQGDRKKVGIKEVVWNKQNYLLEIYLTEAIPANNRFEIHLNNVVNPDFGGTFYFNVLTVSPGDVPLPRQLGTWVITIS</sequence>
<evidence type="ECO:0000256" key="1">
    <source>
        <dbReference type="SAM" id="SignalP"/>
    </source>
</evidence>
<name>A0A7C3PJS4_9CYAN</name>
<keyword evidence="1" id="KW-0732">Signal</keyword>
<feature type="chain" id="PRO_5028444301" evidence="1">
    <location>
        <begin position="32"/>
        <end position="179"/>
    </location>
</feature>
<organism evidence="2">
    <name type="scientific">Oscillatoriales cyanobacterium SpSt-418</name>
    <dbReference type="NCBI Taxonomy" id="2282169"/>
    <lineage>
        <taxon>Bacteria</taxon>
        <taxon>Bacillati</taxon>
        <taxon>Cyanobacteriota</taxon>
        <taxon>Cyanophyceae</taxon>
        <taxon>Oscillatoriophycideae</taxon>
        <taxon>Oscillatoriales</taxon>
    </lineage>
</organism>
<comment type="caution">
    <text evidence="2">The sequence shown here is derived from an EMBL/GenBank/DDBJ whole genome shotgun (WGS) entry which is preliminary data.</text>
</comment>
<gene>
    <name evidence="2" type="ORF">ENR64_28620</name>
</gene>
<dbReference type="AlphaFoldDB" id="A0A7C3PJS4"/>
<dbReference type="InterPro" id="IPR021256">
    <property type="entry name" value="DUF2808"/>
</dbReference>
<proteinExistence type="predicted"/>
<reference evidence="2" key="1">
    <citation type="journal article" date="2020" name="mSystems">
        <title>Genome- and Community-Level Interaction Insights into Carbon Utilization and Element Cycling Functions of Hydrothermarchaeota in Hydrothermal Sediment.</title>
        <authorList>
            <person name="Zhou Z."/>
            <person name="Liu Y."/>
            <person name="Xu W."/>
            <person name="Pan J."/>
            <person name="Luo Z.H."/>
            <person name="Li M."/>
        </authorList>
    </citation>
    <scope>NUCLEOTIDE SEQUENCE [LARGE SCALE GENOMIC DNA]</scope>
    <source>
        <strain evidence="2">SpSt-418</strain>
    </source>
</reference>
<protein>
    <submittedName>
        <fullName evidence="2">DUF2808 domain-containing protein</fullName>
    </submittedName>
</protein>
<feature type="signal peptide" evidence="1">
    <location>
        <begin position="1"/>
        <end position="31"/>
    </location>
</feature>
<dbReference type="Pfam" id="PF10989">
    <property type="entry name" value="DUF2808"/>
    <property type="match status" value="1"/>
</dbReference>